<dbReference type="Proteomes" id="UP001151760">
    <property type="component" value="Unassembled WGS sequence"/>
</dbReference>
<protein>
    <submittedName>
        <fullName evidence="1">Uncharacterized protein</fullName>
    </submittedName>
</protein>
<reference evidence="1" key="2">
    <citation type="submission" date="2022-01" db="EMBL/GenBank/DDBJ databases">
        <authorList>
            <person name="Yamashiro T."/>
            <person name="Shiraishi A."/>
            <person name="Satake H."/>
            <person name="Nakayama K."/>
        </authorList>
    </citation>
    <scope>NUCLEOTIDE SEQUENCE</scope>
</reference>
<proteinExistence type="predicted"/>
<comment type="caution">
    <text evidence="1">The sequence shown here is derived from an EMBL/GenBank/DDBJ whole genome shotgun (WGS) entry which is preliminary data.</text>
</comment>
<keyword evidence="2" id="KW-1185">Reference proteome</keyword>
<evidence type="ECO:0000313" key="2">
    <source>
        <dbReference type="Proteomes" id="UP001151760"/>
    </source>
</evidence>
<gene>
    <name evidence="1" type="ORF">Tco_1058430</name>
</gene>
<sequence>MVDLLDNNERRRNHSGKGMIRKAIVIGNALDAVIRIISFANVQSLHRTRNNRPLSGVLGVIVKMSDNASSLDDDSMQIEYNN</sequence>
<reference evidence="1" key="1">
    <citation type="journal article" date="2022" name="Int. J. Mol. Sci.">
        <title>Draft Genome of Tanacetum Coccineum: Genomic Comparison of Closely Related Tanacetum-Family Plants.</title>
        <authorList>
            <person name="Yamashiro T."/>
            <person name="Shiraishi A."/>
            <person name="Nakayama K."/>
            <person name="Satake H."/>
        </authorList>
    </citation>
    <scope>NUCLEOTIDE SEQUENCE</scope>
</reference>
<organism evidence="1 2">
    <name type="scientific">Tanacetum coccineum</name>
    <dbReference type="NCBI Taxonomy" id="301880"/>
    <lineage>
        <taxon>Eukaryota</taxon>
        <taxon>Viridiplantae</taxon>
        <taxon>Streptophyta</taxon>
        <taxon>Embryophyta</taxon>
        <taxon>Tracheophyta</taxon>
        <taxon>Spermatophyta</taxon>
        <taxon>Magnoliopsida</taxon>
        <taxon>eudicotyledons</taxon>
        <taxon>Gunneridae</taxon>
        <taxon>Pentapetalae</taxon>
        <taxon>asterids</taxon>
        <taxon>campanulids</taxon>
        <taxon>Asterales</taxon>
        <taxon>Asteraceae</taxon>
        <taxon>Asteroideae</taxon>
        <taxon>Anthemideae</taxon>
        <taxon>Anthemidinae</taxon>
        <taxon>Tanacetum</taxon>
    </lineage>
</organism>
<dbReference type="EMBL" id="BQNB010019323">
    <property type="protein sequence ID" value="GJT84088.1"/>
    <property type="molecule type" value="Genomic_DNA"/>
</dbReference>
<accession>A0ABQ5H8R2</accession>
<name>A0ABQ5H8R2_9ASTR</name>
<evidence type="ECO:0000313" key="1">
    <source>
        <dbReference type="EMBL" id="GJT84088.1"/>
    </source>
</evidence>